<dbReference type="PROSITE" id="PS51257">
    <property type="entry name" value="PROKAR_LIPOPROTEIN"/>
    <property type="match status" value="1"/>
</dbReference>
<reference evidence="1" key="1">
    <citation type="submission" date="2014-09" db="EMBL/GenBank/DDBJ databases">
        <authorList>
            <person name="Magalhaes I.L.F."/>
            <person name="Oliveira U."/>
            <person name="Santos F.R."/>
            <person name="Vidigal T.H.D.A."/>
            <person name="Brescovit A.D."/>
            <person name="Santos A.J."/>
        </authorList>
    </citation>
    <scope>NUCLEOTIDE SEQUENCE</scope>
    <source>
        <tissue evidence="1">Shoot tissue taken approximately 20 cm above the soil surface</tissue>
    </source>
</reference>
<organism evidence="1">
    <name type="scientific">Arundo donax</name>
    <name type="common">Giant reed</name>
    <name type="synonym">Donax arundinaceus</name>
    <dbReference type="NCBI Taxonomy" id="35708"/>
    <lineage>
        <taxon>Eukaryota</taxon>
        <taxon>Viridiplantae</taxon>
        <taxon>Streptophyta</taxon>
        <taxon>Embryophyta</taxon>
        <taxon>Tracheophyta</taxon>
        <taxon>Spermatophyta</taxon>
        <taxon>Magnoliopsida</taxon>
        <taxon>Liliopsida</taxon>
        <taxon>Poales</taxon>
        <taxon>Poaceae</taxon>
        <taxon>PACMAD clade</taxon>
        <taxon>Arundinoideae</taxon>
        <taxon>Arundineae</taxon>
        <taxon>Arundo</taxon>
    </lineage>
</organism>
<name>A0A0A9FP88_ARUDO</name>
<accession>A0A0A9FP88</accession>
<sequence>MPKQNKQLIWNNFSRCSLQSSVITSSGSCELVLTRSASGETRTSIVRHPLKHEAQPR</sequence>
<evidence type="ECO:0000313" key="1">
    <source>
        <dbReference type="EMBL" id="JAE13089.1"/>
    </source>
</evidence>
<protein>
    <submittedName>
        <fullName evidence="1">Uncharacterized protein</fullName>
    </submittedName>
</protein>
<dbReference type="EMBL" id="GBRH01184807">
    <property type="protein sequence ID" value="JAE13089.1"/>
    <property type="molecule type" value="Transcribed_RNA"/>
</dbReference>
<reference evidence="1" key="2">
    <citation type="journal article" date="2015" name="Data Brief">
        <title>Shoot transcriptome of the giant reed, Arundo donax.</title>
        <authorList>
            <person name="Barrero R.A."/>
            <person name="Guerrero F.D."/>
            <person name="Moolhuijzen P."/>
            <person name="Goolsby J.A."/>
            <person name="Tidwell J."/>
            <person name="Bellgard S.E."/>
            <person name="Bellgard M.I."/>
        </authorList>
    </citation>
    <scope>NUCLEOTIDE SEQUENCE</scope>
    <source>
        <tissue evidence="1">Shoot tissue taken approximately 20 cm above the soil surface</tissue>
    </source>
</reference>
<proteinExistence type="predicted"/>
<dbReference type="AlphaFoldDB" id="A0A0A9FP88"/>